<comment type="similarity">
    <text evidence="1">Belongs to the methyltransferase superfamily.</text>
</comment>
<feature type="transmembrane region" description="Helical" evidence="5">
    <location>
        <begin position="109"/>
        <end position="128"/>
    </location>
</feature>
<dbReference type="InterPro" id="IPR029063">
    <property type="entry name" value="SAM-dependent_MTases_sf"/>
</dbReference>
<dbReference type="GO" id="GO:0032259">
    <property type="term" value="P:methylation"/>
    <property type="evidence" value="ECO:0007669"/>
    <property type="project" value="UniProtKB-KW"/>
</dbReference>
<evidence type="ECO:0000256" key="1">
    <source>
        <dbReference type="ARBA" id="ARBA00008361"/>
    </source>
</evidence>
<protein>
    <recommendedName>
        <fullName evidence="8">Spermine/spermidine synthase</fullName>
    </recommendedName>
</protein>
<dbReference type="AlphaFoldDB" id="A0A9N9L1Y8"/>
<evidence type="ECO:0000256" key="3">
    <source>
        <dbReference type="ARBA" id="ARBA00022679"/>
    </source>
</evidence>
<reference evidence="6" key="1">
    <citation type="submission" date="2021-07" db="EMBL/GenBank/DDBJ databases">
        <authorList>
            <person name="Durling M."/>
        </authorList>
    </citation>
    <scope>NUCLEOTIDE SEQUENCE</scope>
</reference>
<feature type="transmembrane region" description="Helical" evidence="5">
    <location>
        <begin position="137"/>
        <end position="157"/>
    </location>
</feature>
<comment type="caution">
    <text evidence="6">The sequence shown here is derived from an EMBL/GenBank/DDBJ whole genome shotgun (WGS) entry which is preliminary data.</text>
</comment>
<evidence type="ECO:0000256" key="4">
    <source>
        <dbReference type="SAM" id="MobiDB-lite"/>
    </source>
</evidence>
<keyword evidence="2" id="KW-0489">Methyltransferase</keyword>
<keyword evidence="5" id="KW-1133">Transmembrane helix</keyword>
<feature type="transmembrane region" description="Helical" evidence="5">
    <location>
        <begin position="75"/>
        <end position="97"/>
    </location>
</feature>
<dbReference type="PANTHER" id="PTHR12176">
    <property type="entry name" value="SAM-DEPENDENT METHYLTRANSFERASE SUPERFAMILY PROTEIN"/>
    <property type="match status" value="1"/>
</dbReference>
<dbReference type="Proteomes" id="UP000696280">
    <property type="component" value="Unassembled WGS sequence"/>
</dbReference>
<evidence type="ECO:0000313" key="7">
    <source>
        <dbReference type="Proteomes" id="UP000696280"/>
    </source>
</evidence>
<proteinExistence type="inferred from homology"/>
<accession>A0A9N9L1Y8</accession>
<gene>
    <name evidence="6" type="ORF">HYFRA_00011563</name>
</gene>
<keyword evidence="7" id="KW-1185">Reference proteome</keyword>
<dbReference type="GO" id="GO:0008168">
    <property type="term" value="F:methyltransferase activity"/>
    <property type="evidence" value="ECO:0007669"/>
    <property type="project" value="UniProtKB-KW"/>
</dbReference>
<dbReference type="InterPro" id="IPR051419">
    <property type="entry name" value="Lys/N-term_MeTrsfase_sf"/>
</dbReference>
<evidence type="ECO:0000313" key="6">
    <source>
        <dbReference type="EMBL" id="CAG8958720.1"/>
    </source>
</evidence>
<dbReference type="OrthoDB" id="2016285at2759"/>
<feature type="transmembrane region" description="Helical" evidence="5">
    <location>
        <begin position="169"/>
        <end position="190"/>
    </location>
</feature>
<evidence type="ECO:0000256" key="5">
    <source>
        <dbReference type="SAM" id="Phobius"/>
    </source>
</evidence>
<dbReference type="PANTHER" id="PTHR12176:SF59">
    <property type="entry name" value="METHYLTRANSFERASE DOMAIN-CONTAINING PROTEIN-RELATED"/>
    <property type="match status" value="1"/>
</dbReference>
<dbReference type="Pfam" id="PF01564">
    <property type="entry name" value="Spermine_synth"/>
    <property type="match status" value="1"/>
</dbReference>
<keyword evidence="5" id="KW-0812">Transmembrane</keyword>
<feature type="region of interest" description="Disordered" evidence="4">
    <location>
        <begin position="1"/>
        <end position="37"/>
    </location>
</feature>
<keyword evidence="3" id="KW-0808">Transferase</keyword>
<dbReference type="FunFam" id="3.40.50.150:FF:000288">
    <property type="entry name" value="Spermine/spermidine synthase, putative"/>
    <property type="match status" value="1"/>
</dbReference>
<dbReference type="SUPFAM" id="SSF53335">
    <property type="entry name" value="S-adenosyl-L-methionine-dependent methyltransferases"/>
    <property type="match status" value="1"/>
</dbReference>
<dbReference type="NCBIfam" id="NF037959">
    <property type="entry name" value="MFS_SpdSyn"/>
    <property type="match status" value="1"/>
</dbReference>
<feature type="compositionally biased region" description="Basic and acidic residues" evidence="4">
    <location>
        <begin position="24"/>
        <end position="36"/>
    </location>
</feature>
<sequence>MARQASKSKEAAKTTSSEPNAKSEPSKTDRTVRMEDALQDAPLLTQENFEKELKALASKAQQETWGKWAREQASVLSQAATLLSLAAVYSNVSYLSLSPIYGSIPSGLYHAKGVMSACFLGWSLNLWFRRLLPVKPVYLLPVLAAWIPVSQLFLFQVSGAMGARWGPVVIQALSYLPLLMMSVSCTATVLDDLDMNPGRWQWLAEATPGIASYAFFKTVEYFSGNWINATIGATIVQTRIGLSLLLTALYSLFAPSKLLLYAAPAVLHTLFLNKHFQTPYGLERVNGGLQKTGWALVDRKESITGYISIVESAGQFRAMRCDHSLLGGEWFARSDGIKEPIYGVFVMLEAVRLVKVEMTAPEREKSALVIGLGIGTTPAAFMAHGIDTTIVEIDPVVHEYATKYFALPEEHTAVIDDAVTFASNTAKAGKKYDYIVHDVFTGGAEPVDLFTLEFIQDLYEMLEPWGVIAINYAADLTLPPSLITTTTIQQVFPTCRIFRESAAPSEDEVAEHDGDFTNMVIFCTKEAHFPSSSSEPKTIEFNTPKAKDYLGSRARKEFLVPKFEVLPKHFAPREEGEMEVLRKNETERFEGWQQTSAMGHWTVMRRVLPEEVWVGW</sequence>
<name>A0A9N9L1Y8_9HELO</name>
<keyword evidence="5" id="KW-0472">Membrane</keyword>
<evidence type="ECO:0008006" key="8">
    <source>
        <dbReference type="Google" id="ProtNLM"/>
    </source>
</evidence>
<dbReference type="Gene3D" id="3.40.50.150">
    <property type="entry name" value="Vaccinia Virus protein VP39"/>
    <property type="match status" value="1"/>
</dbReference>
<dbReference type="EMBL" id="CAJVRL010000084">
    <property type="protein sequence ID" value="CAG8958720.1"/>
    <property type="molecule type" value="Genomic_DNA"/>
</dbReference>
<evidence type="ECO:0000256" key="2">
    <source>
        <dbReference type="ARBA" id="ARBA00022603"/>
    </source>
</evidence>
<organism evidence="6 7">
    <name type="scientific">Hymenoscyphus fraxineus</name>
    <dbReference type="NCBI Taxonomy" id="746836"/>
    <lineage>
        <taxon>Eukaryota</taxon>
        <taxon>Fungi</taxon>
        <taxon>Dikarya</taxon>
        <taxon>Ascomycota</taxon>
        <taxon>Pezizomycotina</taxon>
        <taxon>Leotiomycetes</taxon>
        <taxon>Helotiales</taxon>
        <taxon>Helotiaceae</taxon>
        <taxon>Hymenoscyphus</taxon>
    </lineage>
</organism>